<reference evidence="11" key="1">
    <citation type="submission" date="2020-01" db="EMBL/GenBank/DDBJ databases">
        <authorList>
            <person name="Mishra B."/>
        </authorList>
    </citation>
    <scope>NUCLEOTIDE SEQUENCE [LARGE SCALE GENOMIC DNA]</scope>
</reference>
<dbReference type="InterPro" id="IPR043128">
    <property type="entry name" value="Rev_trsase/Diguanyl_cyclase"/>
</dbReference>
<accession>A0A6D2KB74</accession>
<gene>
    <name evidence="11" type="ORF">MERR_LOCUS37558</name>
</gene>
<dbReference type="AlphaFoldDB" id="A0A6D2KB74"/>
<keyword evidence="4" id="KW-0255">Endonuclease</keyword>
<dbReference type="GO" id="GO:0016787">
    <property type="term" value="F:hydrolase activity"/>
    <property type="evidence" value="ECO:0007669"/>
    <property type="project" value="UniProtKB-KW"/>
</dbReference>
<feature type="domain" description="Reverse transcriptase" evidence="8">
    <location>
        <begin position="20"/>
        <end position="97"/>
    </location>
</feature>
<evidence type="ECO:0000256" key="1">
    <source>
        <dbReference type="ARBA" id="ARBA00022679"/>
    </source>
</evidence>
<dbReference type="Pfam" id="PF17917">
    <property type="entry name" value="RT_RNaseH"/>
    <property type="match status" value="1"/>
</dbReference>
<dbReference type="GO" id="GO:0004519">
    <property type="term" value="F:endonuclease activity"/>
    <property type="evidence" value="ECO:0007669"/>
    <property type="project" value="UniProtKB-KW"/>
</dbReference>
<dbReference type="CDD" id="cd01647">
    <property type="entry name" value="RT_LTR"/>
    <property type="match status" value="1"/>
</dbReference>
<dbReference type="GO" id="GO:0003964">
    <property type="term" value="F:RNA-directed DNA polymerase activity"/>
    <property type="evidence" value="ECO:0007669"/>
    <property type="project" value="UniProtKB-KW"/>
</dbReference>
<proteinExistence type="predicted"/>
<dbReference type="PANTHER" id="PTHR37984:SF5">
    <property type="entry name" value="PROTEIN NYNRIN-LIKE"/>
    <property type="match status" value="1"/>
</dbReference>
<keyword evidence="1" id="KW-0808">Transferase</keyword>
<protein>
    <recommendedName>
        <fullName evidence="13">Reverse transcriptase domain-containing protein</fullName>
    </recommendedName>
</protein>
<evidence type="ECO:0000256" key="5">
    <source>
        <dbReference type="ARBA" id="ARBA00022801"/>
    </source>
</evidence>
<sequence>MEKGYIRKILSPCAVTVLLVPKKDGTWRMCVDCRAINNITIKYRHPIHRLDDMLDELSGSTLFCKVDLKSGYHQVRMREGDEWKTAFKTNKVLRAYISKFVVVYFDDILIYSKNLNDHLKHLELVLKSLRKEGLYANLKKCTFCTNELVFLGFVVSEQGLRVDEEKIKALKEWPTPTTIGHVRSFHGLASFYRTFVRDFSTVAAPLTAVIKKNVPFSWGSAQEAAFKILKERLTEAPVLALPDFDEMFKVECDAFVELRSTTPTYDKLSYALVRALETWQHYLRSKEFIIHTDHETLKHLRGQTSLKRRHAKWLEFIETFPYVIKYKKGKENVVADALSRRHVLIATMEAKVLGFEHIKELYKEDPELGEAYQACTKGAFGPFYLHDGFLFRDKRLCIPQG</sequence>
<comment type="caution">
    <text evidence="11">The sequence shown here is derived from an EMBL/GenBank/DDBJ whole genome shotgun (WGS) entry which is preliminary data.</text>
</comment>
<dbReference type="Pfam" id="PF17919">
    <property type="entry name" value="RT_RNaseH_2"/>
    <property type="match status" value="1"/>
</dbReference>
<dbReference type="Pfam" id="PF00078">
    <property type="entry name" value="RVT_1"/>
    <property type="match status" value="1"/>
</dbReference>
<evidence type="ECO:0008006" key="13">
    <source>
        <dbReference type="Google" id="ProtNLM"/>
    </source>
</evidence>
<dbReference type="PANTHER" id="PTHR37984">
    <property type="entry name" value="PROTEIN CBG26694"/>
    <property type="match status" value="1"/>
</dbReference>
<keyword evidence="2" id="KW-0548">Nucleotidyltransferase</keyword>
<evidence type="ECO:0000259" key="10">
    <source>
        <dbReference type="Pfam" id="PF17919"/>
    </source>
</evidence>
<feature type="domain" description="Reverse transcriptase/retrotransposon-derived protein RNase H-like" evidence="10">
    <location>
        <begin position="218"/>
        <end position="254"/>
    </location>
</feature>
<organism evidence="11 12">
    <name type="scientific">Microthlaspi erraticum</name>
    <dbReference type="NCBI Taxonomy" id="1685480"/>
    <lineage>
        <taxon>Eukaryota</taxon>
        <taxon>Viridiplantae</taxon>
        <taxon>Streptophyta</taxon>
        <taxon>Embryophyta</taxon>
        <taxon>Tracheophyta</taxon>
        <taxon>Spermatophyta</taxon>
        <taxon>Magnoliopsida</taxon>
        <taxon>eudicotyledons</taxon>
        <taxon>Gunneridae</taxon>
        <taxon>Pentapetalae</taxon>
        <taxon>rosids</taxon>
        <taxon>malvids</taxon>
        <taxon>Brassicales</taxon>
        <taxon>Brassicaceae</taxon>
        <taxon>Coluteocarpeae</taxon>
        <taxon>Microthlaspi</taxon>
    </lineage>
</organism>
<evidence type="ECO:0000313" key="11">
    <source>
        <dbReference type="EMBL" id="CAA7050323.1"/>
    </source>
</evidence>
<keyword evidence="5" id="KW-0378">Hydrolase</keyword>
<dbReference type="Gene3D" id="3.10.10.10">
    <property type="entry name" value="HIV Type 1 Reverse Transcriptase, subunit A, domain 1"/>
    <property type="match status" value="1"/>
</dbReference>
<dbReference type="InterPro" id="IPR050951">
    <property type="entry name" value="Retrovirus_Pol_polyprotein"/>
</dbReference>
<keyword evidence="12" id="KW-1185">Reference proteome</keyword>
<evidence type="ECO:0000256" key="7">
    <source>
        <dbReference type="ARBA" id="ARBA00023268"/>
    </source>
</evidence>
<dbReference type="OrthoDB" id="407598at2759"/>
<evidence type="ECO:0000256" key="4">
    <source>
        <dbReference type="ARBA" id="ARBA00022759"/>
    </source>
</evidence>
<evidence type="ECO:0000256" key="3">
    <source>
        <dbReference type="ARBA" id="ARBA00022722"/>
    </source>
</evidence>
<dbReference type="FunFam" id="3.30.70.270:FF:000003">
    <property type="entry name" value="Transposon Ty3-G Gag-Pol polyprotein"/>
    <property type="match status" value="1"/>
</dbReference>
<evidence type="ECO:0000313" key="12">
    <source>
        <dbReference type="Proteomes" id="UP000467841"/>
    </source>
</evidence>
<dbReference type="EMBL" id="CACVBM020001444">
    <property type="protein sequence ID" value="CAA7050323.1"/>
    <property type="molecule type" value="Genomic_DNA"/>
</dbReference>
<name>A0A6D2KB74_9BRAS</name>
<dbReference type="SUPFAM" id="SSF56672">
    <property type="entry name" value="DNA/RNA polymerases"/>
    <property type="match status" value="1"/>
</dbReference>
<dbReference type="InterPro" id="IPR000477">
    <property type="entry name" value="RT_dom"/>
</dbReference>
<evidence type="ECO:0000259" key="8">
    <source>
        <dbReference type="Pfam" id="PF00078"/>
    </source>
</evidence>
<feature type="domain" description="Reverse transcriptase RNase H-like" evidence="9">
    <location>
        <begin position="260"/>
        <end position="320"/>
    </location>
</feature>
<dbReference type="InterPro" id="IPR041577">
    <property type="entry name" value="RT_RNaseH_2"/>
</dbReference>
<evidence type="ECO:0000256" key="2">
    <source>
        <dbReference type="ARBA" id="ARBA00022695"/>
    </source>
</evidence>
<keyword evidence="7" id="KW-0511">Multifunctional enzyme</keyword>
<dbReference type="FunFam" id="3.30.70.270:FF:000020">
    <property type="entry name" value="Transposon Tf2-6 polyprotein-like Protein"/>
    <property type="match status" value="1"/>
</dbReference>
<dbReference type="Proteomes" id="UP000467841">
    <property type="component" value="Unassembled WGS sequence"/>
</dbReference>
<keyword evidence="6" id="KW-0695">RNA-directed DNA polymerase</keyword>
<evidence type="ECO:0000256" key="6">
    <source>
        <dbReference type="ARBA" id="ARBA00022918"/>
    </source>
</evidence>
<evidence type="ECO:0000259" key="9">
    <source>
        <dbReference type="Pfam" id="PF17917"/>
    </source>
</evidence>
<dbReference type="CDD" id="cd09274">
    <property type="entry name" value="RNase_HI_RT_Ty3"/>
    <property type="match status" value="1"/>
</dbReference>
<dbReference type="Gene3D" id="3.30.70.270">
    <property type="match status" value="3"/>
</dbReference>
<keyword evidence="3" id="KW-0540">Nuclease</keyword>
<dbReference type="InterPro" id="IPR041373">
    <property type="entry name" value="RT_RNaseH"/>
</dbReference>
<dbReference type="InterPro" id="IPR043502">
    <property type="entry name" value="DNA/RNA_pol_sf"/>
</dbReference>